<dbReference type="EC" id="4.2.-.-" evidence="4"/>
<proteinExistence type="inferred from homology"/>
<dbReference type="GO" id="GO:0016829">
    <property type="term" value="F:lyase activity"/>
    <property type="evidence" value="ECO:0007669"/>
    <property type="project" value="UniProtKB-KW"/>
</dbReference>
<evidence type="ECO:0000256" key="4">
    <source>
        <dbReference type="PIRNR" id="PIRNR006181"/>
    </source>
</evidence>
<evidence type="ECO:0000313" key="6">
    <source>
        <dbReference type="EMBL" id="TQR08723.1"/>
    </source>
</evidence>
<gene>
    <name evidence="6" type="primary">ybaK</name>
    <name evidence="6" type="ORF">FG383_16355</name>
</gene>
<keyword evidence="3 4" id="KW-0456">Lyase</keyword>
<name>A0A544SU92_9BACI</name>
<dbReference type="EMBL" id="VDGG01000043">
    <property type="protein sequence ID" value="TQR08723.1"/>
    <property type="molecule type" value="Genomic_DNA"/>
</dbReference>
<evidence type="ECO:0000256" key="2">
    <source>
        <dbReference type="ARBA" id="ARBA00022917"/>
    </source>
</evidence>
<dbReference type="AlphaFoldDB" id="A0A544SU92"/>
<feature type="domain" description="YbaK/aminoacyl-tRNA synthetase-associated" evidence="5">
    <location>
        <begin position="37"/>
        <end position="148"/>
    </location>
</feature>
<organism evidence="6 7">
    <name type="scientific">Psychrobacillus soli</name>
    <dbReference type="NCBI Taxonomy" id="1543965"/>
    <lineage>
        <taxon>Bacteria</taxon>
        <taxon>Bacillati</taxon>
        <taxon>Bacillota</taxon>
        <taxon>Bacilli</taxon>
        <taxon>Bacillales</taxon>
        <taxon>Bacillaceae</taxon>
        <taxon>Psychrobacillus</taxon>
    </lineage>
</organism>
<dbReference type="OrthoDB" id="9809296at2"/>
<dbReference type="InterPro" id="IPR036754">
    <property type="entry name" value="YbaK/aa-tRNA-synt-asso_dom_sf"/>
</dbReference>
<accession>A0A544SU92</accession>
<dbReference type="CDD" id="cd00002">
    <property type="entry name" value="YbaK_deacylase"/>
    <property type="match status" value="1"/>
</dbReference>
<dbReference type="GO" id="GO:0002161">
    <property type="term" value="F:aminoacyl-tRNA deacylase activity"/>
    <property type="evidence" value="ECO:0007669"/>
    <property type="project" value="InterPro"/>
</dbReference>
<dbReference type="Gene3D" id="3.90.960.10">
    <property type="entry name" value="YbaK/aminoacyl-tRNA synthetase-associated domain"/>
    <property type="match status" value="1"/>
</dbReference>
<comment type="similarity">
    <text evidence="1 4">Belongs to the prolyl-tRNA editing family. YbaK/EbsC subfamily.</text>
</comment>
<comment type="caution">
    <text evidence="6">The sequence shown here is derived from an EMBL/GenBank/DDBJ whole genome shotgun (WGS) entry which is preliminary data.</text>
</comment>
<evidence type="ECO:0000313" key="7">
    <source>
        <dbReference type="Proteomes" id="UP000318937"/>
    </source>
</evidence>
<protein>
    <recommendedName>
        <fullName evidence="4">Cys-tRNA(Pro)/Cys-tRNA(Cys) deacylase</fullName>
        <ecNumber evidence="4">4.2.-.-</ecNumber>
    </recommendedName>
</protein>
<dbReference type="Pfam" id="PF04073">
    <property type="entry name" value="tRNA_edit"/>
    <property type="match status" value="1"/>
</dbReference>
<dbReference type="InterPro" id="IPR007214">
    <property type="entry name" value="YbaK/aa-tRNA-synth-assoc-dom"/>
</dbReference>
<evidence type="ECO:0000256" key="3">
    <source>
        <dbReference type="ARBA" id="ARBA00023239"/>
    </source>
</evidence>
<dbReference type="InterPro" id="IPR004369">
    <property type="entry name" value="Prolyl-tRNA_editing_YbaK/EbsC"/>
</dbReference>
<dbReference type="RefSeq" id="WP_142608467.1">
    <property type="nucleotide sequence ID" value="NZ_VDGG01000043.1"/>
</dbReference>
<dbReference type="PANTHER" id="PTHR30411">
    <property type="entry name" value="CYTOPLASMIC PROTEIN"/>
    <property type="match status" value="1"/>
</dbReference>
<keyword evidence="2 4" id="KW-0648">Protein biosynthesis</keyword>
<dbReference type="SUPFAM" id="SSF55826">
    <property type="entry name" value="YbaK/ProRS associated domain"/>
    <property type="match status" value="1"/>
</dbReference>
<dbReference type="PIRSF" id="PIRSF006181">
    <property type="entry name" value="EbsC_YbaK"/>
    <property type="match status" value="1"/>
</dbReference>
<dbReference type="PANTHER" id="PTHR30411:SF0">
    <property type="entry name" value="CYS-TRNA(PRO)_CYS-TRNA(CYS) DEACYLASE YBAK"/>
    <property type="match status" value="1"/>
</dbReference>
<sequence>MAKKQKTNAVRILEQQKIDFELIEYELSGDKVDGVTVANKIGYPVFVVFKTLLVSNGAGNYFVCIIPVNNELNLKAIAKVVGEKKVELLPLKDLLPTTGYIRGGCSPIGMKKLFPTVVDASAENKDFIIVSGGKIGLQVKLALADLLKITKGKVAAISKLENDS</sequence>
<reference evidence="6 7" key="1">
    <citation type="submission" date="2019-05" db="EMBL/GenBank/DDBJ databases">
        <title>Psychrobacillus vulpis sp. nov., a new species isolated from feces of a red fox that inhabits in The Tablas de Daimiel Natural Park, Albacete, Spain.</title>
        <authorList>
            <person name="Rodriguez M."/>
            <person name="Reina J.C."/>
            <person name="Bejar V."/>
            <person name="Llamas I."/>
        </authorList>
    </citation>
    <scope>NUCLEOTIDE SEQUENCE [LARGE SCALE GENOMIC DNA]</scope>
    <source>
        <strain evidence="6 7">NHI-2</strain>
    </source>
</reference>
<dbReference type="Proteomes" id="UP000318937">
    <property type="component" value="Unassembled WGS sequence"/>
</dbReference>
<keyword evidence="7" id="KW-1185">Reference proteome</keyword>
<evidence type="ECO:0000256" key="1">
    <source>
        <dbReference type="ARBA" id="ARBA00009798"/>
    </source>
</evidence>
<evidence type="ECO:0000259" key="5">
    <source>
        <dbReference type="Pfam" id="PF04073"/>
    </source>
</evidence>
<dbReference type="GO" id="GO:0006412">
    <property type="term" value="P:translation"/>
    <property type="evidence" value="ECO:0007669"/>
    <property type="project" value="UniProtKB-KW"/>
</dbReference>
<dbReference type="NCBIfam" id="TIGR00011">
    <property type="entry name" value="YbaK_EbsC"/>
    <property type="match status" value="1"/>
</dbReference>